<evidence type="ECO:0000256" key="9">
    <source>
        <dbReference type="ARBA" id="ARBA00023326"/>
    </source>
</evidence>
<dbReference type="Pfam" id="PF01915">
    <property type="entry name" value="Glyco_hydro_3_C"/>
    <property type="match status" value="1"/>
</dbReference>
<dbReference type="PANTHER" id="PTHR42715:SF3">
    <property type="entry name" value="BETA-GLUCOSIDASE B-RELATED"/>
    <property type="match status" value="1"/>
</dbReference>
<sequence length="820" mass="89761">MTGHKPDDTPSQWKSSGSARVQHLMVSLLSGQDFWRTRAIPSHQIPALKVTDGPNGARGEYFTDGTPAALFPCGVSLAATWNPELLHRIGQALAAETKARSAQVLLAPTVCLHRSPLGGRNFESFSEDPLLTGKLAAACINGLQSEGVGATVKHFVGNEQETWRMSVDSVIEERPLRELYLKPFEIVVRDAKPWGVMSSYNKVNGVHADMNEFTLQKILRGEWGFDGVVMSDWGGTNSTLESIKAGCDLEMPGPTKIRGEQVLEAINDEKLTVEDIDNCVFRILTWIERCGRFDLPLEELPETSIDTPSTRSLTLEAATEGIVLLKNVSSILPLGPEVRKIALIGPNVQRAISHGGGSASLNPYYQTTPYESLQSSGKEILYAPGAETNKWLPLASSCCRTPAGDPGVILEFYKGDQFLGPPAVIQHRLKTDLFLWDNAPASVLPAYSFKIKATITPKTSGTHTFGLSSVGPARLLINGEVLIDNWNWTIPGEAMFDASIEALATHPMTAGETYEILIESTNAVRPAPKLSPGQPTHGYGGCRFGFQEEQTKDLISEAAAVAAEADVAIVIVGLDAEWESEGYDRQSMDLPKDGNQDKLIEAVAKANPNTVVVVQAGSPVSMPWVEEVMAVVMAWYQGQEAGNALVDILLGKANPSGKLPMTWPKRLKDTPAYNNWPGEDKRVVYGEGLFIGYRHYDRVEVEPQFDFGYGMSYTDFIYSEPKISGTMRGKETVQLYIRDPKSRLLRPEKELKAFVKVDLEPGEAKLVEFSVDKFSVGYYDPSLGSWIAEEGEFEACVALSAGDIRGSVTFEVTQSFTWVF</sequence>
<dbReference type="InterPro" id="IPR036962">
    <property type="entry name" value="Glyco_hydro_3_N_sf"/>
</dbReference>
<dbReference type="Proteomes" id="UP000018144">
    <property type="component" value="Unassembled WGS sequence"/>
</dbReference>
<dbReference type="Pfam" id="PF14310">
    <property type="entry name" value="Fn3-like"/>
    <property type="match status" value="1"/>
</dbReference>
<dbReference type="OMA" id="GCHIYKW"/>
<keyword evidence="13" id="KW-1185">Reference proteome</keyword>
<comment type="similarity">
    <text evidence="3 10">Belongs to the glycosyl hydrolase 3 family.</text>
</comment>
<comment type="pathway">
    <text evidence="2 10">Glycan metabolism; cellulose degradation.</text>
</comment>
<dbReference type="SMART" id="SM01217">
    <property type="entry name" value="Fn3_like"/>
    <property type="match status" value="1"/>
</dbReference>
<evidence type="ECO:0000256" key="8">
    <source>
        <dbReference type="ARBA" id="ARBA00023295"/>
    </source>
</evidence>
<dbReference type="GO" id="GO:0030245">
    <property type="term" value="P:cellulose catabolic process"/>
    <property type="evidence" value="ECO:0007669"/>
    <property type="project" value="UniProtKB-UniPathway"/>
</dbReference>
<dbReference type="InterPro" id="IPR013783">
    <property type="entry name" value="Ig-like_fold"/>
</dbReference>
<dbReference type="eggNOG" id="ENOG502QR4D">
    <property type="taxonomic scope" value="Eukaryota"/>
</dbReference>
<dbReference type="FunFam" id="2.60.40.10:FF:000495">
    <property type="entry name" value="Periplasmic beta-glucosidase"/>
    <property type="match status" value="1"/>
</dbReference>
<dbReference type="PRINTS" id="PR00133">
    <property type="entry name" value="GLHYDRLASE3"/>
</dbReference>
<evidence type="ECO:0000313" key="12">
    <source>
        <dbReference type="EMBL" id="CCX30362.1"/>
    </source>
</evidence>
<dbReference type="AlphaFoldDB" id="U4LFR5"/>
<dbReference type="InterPro" id="IPR037524">
    <property type="entry name" value="PA14/GLEYA"/>
</dbReference>
<dbReference type="SUPFAM" id="SSF52279">
    <property type="entry name" value="Beta-D-glucan exohydrolase, C-terminal domain"/>
    <property type="match status" value="1"/>
</dbReference>
<keyword evidence="7 10" id="KW-0119">Carbohydrate metabolism</keyword>
<proteinExistence type="inferred from homology"/>
<evidence type="ECO:0000256" key="4">
    <source>
        <dbReference type="ARBA" id="ARBA00012744"/>
    </source>
</evidence>
<organism evidence="12 13">
    <name type="scientific">Pyronema omphalodes (strain CBS 100304)</name>
    <name type="common">Pyronema confluens</name>
    <dbReference type="NCBI Taxonomy" id="1076935"/>
    <lineage>
        <taxon>Eukaryota</taxon>
        <taxon>Fungi</taxon>
        <taxon>Dikarya</taxon>
        <taxon>Ascomycota</taxon>
        <taxon>Pezizomycotina</taxon>
        <taxon>Pezizomycetes</taxon>
        <taxon>Pezizales</taxon>
        <taxon>Pyronemataceae</taxon>
        <taxon>Pyronema</taxon>
    </lineage>
</organism>
<dbReference type="SMART" id="SM00758">
    <property type="entry name" value="PA14"/>
    <property type="match status" value="1"/>
</dbReference>
<dbReference type="Pfam" id="PF00933">
    <property type="entry name" value="Glyco_hydro_3"/>
    <property type="match status" value="1"/>
</dbReference>
<dbReference type="Pfam" id="PF07691">
    <property type="entry name" value="PA14"/>
    <property type="match status" value="1"/>
</dbReference>
<gene>
    <name evidence="12" type="ORF">PCON_08559</name>
</gene>
<evidence type="ECO:0000256" key="6">
    <source>
        <dbReference type="ARBA" id="ARBA00023180"/>
    </source>
</evidence>
<dbReference type="UniPathway" id="UPA00696"/>
<evidence type="ECO:0000256" key="1">
    <source>
        <dbReference type="ARBA" id="ARBA00000448"/>
    </source>
</evidence>
<dbReference type="InterPro" id="IPR011658">
    <property type="entry name" value="PA14_dom"/>
</dbReference>
<dbReference type="OrthoDB" id="47059at2759"/>
<accession>U4LFR5</accession>
<dbReference type="PROSITE" id="PS00775">
    <property type="entry name" value="GLYCOSYL_HYDROL_F3"/>
    <property type="match status" value="1"/>
</dbReference>
<keyword evidence="8 10" id="KW-0326">Glycosidase</keyword>
<dbReference type="InterPro" id="IPR019800">
    <property type="entry name" value="Glyco_hydro_3_AS"/>
</dbReference>
<dbReference type="Gene3D" id="2.60.40.10">
    <property type="entry name" value="Immunoglobulins"/>
    <property type="match status" value="1"/>
</dbReference>
<keyword evidence="6" id="KW-0325">Glycoprotein</keyword>
<dbReference type="PANTHER" id="PTHR42715">
    <property type="entry name" value="BETA-GLUCOSIDASE"/>
    <property type="match status" value="1"/>
</dbReference>
<reference evidence="12 13" key="1">
    <citation type="journal article" date="2013" name="PLoS Genet.">
        <title>The genome and development-dependent transcriptomes of Pyronema confluens: a window into fungal evolution.</title>
        <authorList>
            <person name="Traeger S."/>
            <person name="Altegoer F."/>
            <person name="Freitag M."/>
            <person name="Gabaldon T."/>
            <person name="Kempken F."/>
            <person name="Kumar A."/>
            <person name="Marcet-Houben M."/>
            <person name="Poggeler S."/>
            <person name="Stajich J.E."/>
            <person name="Nowrousian M."/>
        </authorList>
    </citation>
    <scope>NUCLEOTIDE SEQUENCE [LARGE SCALE GENOMIC DNA]</scope>
    <source>
        <strain evidence="13">CBS 100304</strain>
        <tissue evidence="12">Vegetative mycelium</tissue>
    </source>
</reference>
<keyword evidence="5 10" id="KW-0378">Hydrolase</keyword>
<feature type="domain" description="PA14" evidence="11">
    <location>
        <begin position="403"/>
        <end position="560"/>
    </location>
</feature>
<keyword evidence="9 10" id="KW-0624">Polysaccharide degradation</keyword>
<dbReference type="InterPro" id="IPR002772">
    <property type="entry name" value="Glyco_hydro_3_C"/>
</dbReference>
<dbReference type="FunFam" id="2.60.120.260:FF:000114">
    <property type="entry name" value="Glycoside hydrolase family 3 protein"/>
    <property type="match status" value="1"/>
</dbReference>
<evidence type="ECO:0000259" key="11">
    <source>
        <dbReference type="PROSITE" id="PS51820"/>
    </source>
</evidence>
<dbReference type="InterPro" id="IPR050288">
    <property type="entry name" value="Cellulose_deg_GH3"/>
</dbReference>
<evidence type="ECO:0000256" key="2">
    <source>
        <dbReference type="ARBA" id="ARBA00004987"/>
    </source>
</evidence>
<dbReference type="InterPro" id="IPR017853">
    <property type="entry name" value="GH"/>
</dbReference>
<evidence type="ECO:0000256" key="5">
    <source>
        <dbReference type="ARBA" id="ARBA00022801"/>
    </source>
</evidence>
<dbReference type="SUPFAM" id="SSF51445">
    <property type="entry name" value="(Trans)glycosidases"/>
    <property type="match status" value="1"/>
</dbReference>
<dbReference type="InterPro" id="IPR036881">
    <property type="entry name" value="Glyco_hydro_3_C_sf"/>
</dbReference>
<name>U4LFR5_PYROM</name>
<evidence type="ECO:0000313" key="13">
    <source>
        <dbReference type="Proteomes" id="UP000018144"/>
    </source>
</evidence>
<dbReference type="STRING" id="1076935.U4LFR5"/>
<dbReference type="Gene3D" id="2.60.120.260">
    <property type="entry name" value="Galactose-binding domain-like"/>
    <property type="match status" value="1"/>
</dbReference>
<dbReference type="PROSITE" id="PS51820">
    <property type="entry name" value="PA14"/>
    <property type="match status" value="1"/>
</dbReference>
<dbReference type="InterPro" id="IPR026891">
    <property type="entry name" value="Fn3-like"/>
</dbReference>
<evidence type="ECO:0000256" key="7">
    <source>
        <dbReference type="ARBA" id="ARBA00023277"/>
    </source>
</evidence>
<comment type="catalytic activity">
    <reaction evidence="1 10">
        <text>Hydrolysis of terminal, non-reducing beta-D-glucosyl residues with release of beta-D-glucose.</text>
        <dbReference type="EC" id="3.2.1.21"/>
    </reaction>
</comment>
<dbReference type="EMBL" id="HF935439">
    <property type="protein sequence ID" value="CCX30362.1"/>
    <property type="molecule type" value="Genomic_DNA"/>
</dbReference>
<dbReference type="InterPro" id="IPR001764">
    <property type="entry name" value="Glyco_hydro_3_N"/>
</dbReference>
<dbReference type="Gene3D" id="3.40.50.1700">
    <property type="entry name" value="Glycoside hydrolase family 3 C-terminal domain"/>
    <property type="match status" value="1"/>
</dbReference>
<dbReference type="Gene3D" id="3.20.20.300">
    <property type="entry name" value="Glycoside hydrolase, family 3, N-terminal domain"/>
    <property type="match status" value="1"/>
</dbReference>
<evidence type="ECO:0000256" key="10">
    <source>
        <dbReference type="RuleBase" id="RU361161"/>
    </source>
</evidence>
<dbReference type="EC" id="3.2.1.21" evidence="4 10"/>
<dbReference type="GO" id="GO:0008422">
    <property type="term" value="F:beta-glucosidase activity"/>
    <property type="evidence" value="ECO:0007669"/>
    <property type="project" value="UniProtKB-EC"/>
</dbReference>
<evidence type="ECO:0000256" key="3">
    <source>
        <dbReference type="ARBA" id="ARBA00005336"/>
    </source>
</evidence>
<protein>
    <recommendedName>
        <fullName evidence="4 10">beta-glucosidase</fullName>
        <ecNumber evidence="4 10">3.2.1.21</ecNumber>
    </recommendedName>
</protein>